<evidence type="ECO:0000313" key="2">
    <source>
        <dbReference type="EMBL" id="GBM60299.1"/>
    </source>
</evidence>
<dbReference type="InterPro" id="IPR001584">
    <property type="entry name" value="Integrase_cat-core"/>
</dbReference>
<dbReference type="InterPro" id="IPR012337">
    <property type="entry name" value="RNaseH-like_sf"/>
</dbReference>
<proteinExistence type="predicted"/>
<dbReference type="PANTHER" id="PTHR47266">
    <property type="entry name" value="ENDONUCLEASE-RELATED"/>
    <property type="match status" value="1"/>
</dbReference>
<name>A0A4Y2H556_ARAVE</name>
<reference evidence="2 3" key="1">
    <citation type="journal article" date="2019" name="Sci. Rep.">
        <title>Orb-weaving spider Araneus ventricosus genome elucidates the spidroin gene catalogue.</title>
        <authorList>
            <person name="Kono N."/>
            <person name="Nakamura H."/>
            <person name="Ohtoshi R."/>
            <person name="Moran D.A.P."/>
            <person name="Shinohara A."/>
            <person name="Yoshida Y."/>
            <person name="Fujiwara M."/>
            <person name="Mori M."/>
            <person name="Tomita M."/>
            <person name="Arakawa K."/>
        </authorList>
    </citation>
    <scope>NUCLEOTIDE SEQUENCE [LARGE SCALE GENOMIC DNA]</scope>
</reference>
<dbReference type="InterPro" id="IPR036397">
    <property type="entry name" value="RNaseH_sf"/>
</dbReference>
<dbReference type="EMBL" id="BGPR01001718">
    <property type="protein sequence ID" value="GBM60299.1"/>
    <property type="molecule type" value="Genomic_DNA"/>
</dbReference>
<gene>
    <name evidence="2" type="ORF">AVEN_81655_1</name>
</gene>
<dbReference type="PROSITE" id="PS50994">
    <property type="entry name" value="INTEGRASE"/>
    <property type="match status" value="1"/>
</dbReference>
<accession>A0A4Y2H556</accession>
<evidence type="ECO:0000313" key="3">
    <source>
        <dbReference type="Proteomes" id="UP000499080"/>
    </source>
</evidence>
<comment type="caution">
    <text evidence="2">The sequence shown here is derived from an EMBL/GenBank/DDBJ whole genome shotgun (WGS) entry which is preliminary data.</text>
</comment>
<dbReference type="OrthoDB" id="10030726at2759"/>
<dbReference type="AlphaFoldDB" id="A0A4Y2H556"/>
<dbReference type="InterPro" id="IPR052160">
    <property type="entry name" value="Gypsy_RT_Integrase-like"/>
</dbReference>
<dbReference type="GO" id="GO:0015074">
    <property type="term" value="P:DNA integration"/>
    <property type="evidence" value="ECO:0007669"/>
    <property type="project" value="InterPro"/>
</dbReference>
<organism evidence="2 3">
    <name type="scientific">Araneus ventricosus</name>
    <name type="common">Orbweaver spider</name>
    <name type="synonym">Epeira ventricosa</name>
    <dbReference type="NCBI Taxonomy" id="182803"/>
    <lineage>
        <taxon>Eukaryota</taxon>
        <taxon>Metazoa</taxon>
        <taxon>Ecdysozoa</taxon>
        <taxon>Arthropoda</taxon>
        <taxon>Chelicerata</taxon>
        <taxon>Arachnida</taxon>
        <taxon>Araneae</taxon>
        <taxon>Araneomorphae</taxon>
        <taxon>Entelegynae</taxon>
        <taxon>Araneoidea</taxon>
        <taxon>Araneidae</taxon>
        <taxon>Araneus</taxon>
    </lineage>
</organism>
<keyword evidence="3" id="KW-1185">Reference proteome</keyword>
<protein>
    <recommendedName>
        <fullName evidence="1">Integrase catalytic domain-containing protein</fullName>
    </recommendedName>
</protein>
<dbReference type="GO" id="GO:0003676">
    <property type="term" value="F:nucleic acid binding"/>
    <property type="evidence" value="ECO:0007669"/>
    <property type="project" value="InterPro"/>
</dbReference>
<sequence length="132" mass="15296">MRRYVTQCRECQRRKVITQRPLGSLISISPASMIFKRNGVDLLGRFPVSMRGNKWIVVYTDYLRRYAVTRYLPSCAVSDVANFSLKEIILKHGAPRFIITDGEQVLEAQLVTELIHLCNTTYRMIMAYHPQT</sequence>
<feature type="domain" description="Integrase catalytic" evidence="1">
    <location>
        <begin position="26"/>
        <end position="132"/>
    </location>
</feature>
<dbReference type="SUPFAM" id="SSF53098">
    <property type="entry name" value="Ribonuclease H-like"/>
    <property type="match status" value="1"/>
</dbReference>
<dbReference type="Gene3D" id="3.30.420.10">
    <property type="entry name" value="Ribonuclease H-like superfamily/Ribonuclease H"/>
    <property type="match status" value="1"/>
</dbReference>
<dbReference type="Proteomes" id="UP000499080">
    <property type="component" value="Unassembled WGS sequence"/>
</dbReference>
<evidence type="ECO:0000259" key="1">
    <source>
        <dbReference type="PROSITE" id="PS50994"/>
    </source>
</evidence>